<evidence type="ECO:0000313" key="2">
    <source>
        <dbReference type="EMBL" id="KAF2197400.1"/>
    </source>
</evidence>
<evidence type="ECO:0000313" key="3">
    <source>
        <dbReference type="Proteomes" id="UP000799536"/>
    </source>
</evidence>
<dbReference type="OrthoDB" id="67965at2759"/>
<name>A0A9P4JE05_9PLEO</name>
<evidence type="ECO:0000256" key="1">
    <source>
        <dbReference type="SAM" id="MobiDB-lite"/>
    </source>
</evidence>
<gene>
    <name evidence="2" type="ORF">GQ43DRAFT_435185</name>
</gene>
<dbReference type="Proteomes" id="UP000799536">
    <property type="component" value="Unassembled WGS sequence"/>
</dbReference>
<protein>
    <submittedName>
        <fullName evidence="2">Uncharacterized protein</fullName>
    </submittedName>
</protein>
<comment type="caution">
    <text evidence="2">The sequence shown here is derived from an EMBL/GenBank/DDBJ whole genome shotgun (WGS) entry which is preliminary data.</text>
</comment>
<organism evidence="2 3">
    <name type="scientific">Delitschia confertaspora ATCC 74209</name>
    <dbReference type="NCBI Taxonomy" id="1513339"/>
    <lineage>
        <taxon>Eukaryota</taxon>
        <taxon>Fungi</taxon>
        <taxon>Dikarya</taxon>
        <taxon>Ascomycota</taxon>
        <taxon>Pezizomycotina</taxon>
        <taxon>Dothideomycetes</taxon>
        <taxon>Pleosporomycetidae</taxon>
        <taxon>Pleosporales</taxon>
        <taxon>Delitschiaceae</taxon>
        <taxon>Delitschia</taxon>
    </lineage>
</organism>
<reference evidence="2" key="1">
    <citation type="journal article" date="2020" name="Stud. Mycol.">
        <title>101 Dothideomycetes genomes: a test case for predicting lifestyles and emergence of pathogens.</title>
        <authorList>
            <person name="Haridas S."/>
            <person name="Albert R."/>
            <person name="Binder M."/>
            <person name="Bloem J."/>
            <person name="Labutti K."/>
            <person name="Salamov A."/>
            <person name="Andreopoulos B."/>
            <person name="Baker S."/>
            <person name="Barry K."/>
            <person name="Bills G."/>
            <person name="Bluhm B."/>
            <person name="Cannon C."/>
            <person name="Castanera R."/>
            <person name="Culley D."/>
            <person name="Daum C."/>
            <person name="Ezra D."/>
            <person name="Gonzalez J."/>
            <person name="Henrissat B."/>
            <person name="Kuo A."/>
            <person name="Liang C."/>
            <person name="Lipzen A."/>
            <person name="Lutzoni F."/>
            <person name="Magnuson J."/>
            <person name="Mondo S."/>
            <person name="Nolan M."/>
            <person name="Ohm R."/>
            <person name="Pangilinan J."/>
            <person name="Park H.-J."/>
            <person name="Ramirez L."/>
            <person name="Alfaro M."/>
            <person name="Sun H."/>
            <person name="Tritt A."/>
            <person name="Yoshinaga Y."/>
            <person name="Zwiers L.-H."/>
            <person name="Turgeon B."/>
            <person name="Goodwin S."/>
            <person name="Spatafora J."/>
            <person name="Crous P."/>
            <person name="Grigoriev I."/>
        </authorList>
    </citation>
    <scope>NUCLEOTIDE SEQUENCE</scope>
    <source>
        <strain evidence="2">ATCC 74209</strain>
    </source>
</reference>
<dbReference type="AlphaFoldDB" id="A0A9P4JE05"/>
<dbReference type="EMBL" id="ML994240">
    <property type="protein sequence ID" value="KAF2197400.1"/>
    <property type="molecule type" value="Genomic_DNA"/>
</dbReference>
<feature type="region of interest" description="Disordered" evidence="1">
    <location>
        <begin position="1"/>
        <end position="61"/>
    </location>
</feature>
<keyword evidence="3" id="KW-1185">Reference proteome</keyword>
<sequence>MSWFSSKKTGVATTDPSAPNSTSGSGAEQDRFGSHFSSPNPQSTISDLKSSAQDLKASAKDHLKSAVSSAAAYNGAGAEQDRFGKHWSLDAGEVRVKDAAKAILKKQGTGSEQDRLGLHFGMGSDGWARAKHIVASSAQTQGMGAEQDRYASHFGLDPNMISAIKEALGDTIRRN</sequence>
<accession>A0A9P4JE05</accession>
<proteinExistence type="predicted"/>
<feature type="compositionally biased region" description="Polar residues" evidence="1">
    <location>
        <begin position="35"/>
        <end position="53"/>
    </location>
</feature>
<feature type="compositionally biased region" description="Polar residues" evidence="1">
    <location>
        <begin position="1"/>
        <end position="26"/>
    </location>
</feature>